<feature type="compositionally biased region" description="Basic and acidic residues" evidence="2">
    <location>
        <begin position="928"/>
        <end position="939"/>
    </location>
</feature>
<dbReference type="SUPFAM" id="SSF57184">
    <property type="entry name" value="Growth factor receptor domain"/>
    <property type="match status" value="1"/>
</dbReference>
<dbReference type="Proteomes" id="UP000762676">
    <property type="component" value="Unassembled WGS sequence"/>
</dbReference>
<dbReference type="Gene3D" id="2.170.300.10">
    <property type="entry name" value="Tie2 ligand-binding domain superfamily"/>
    <property type="match status" value="2"/>
</dbReference>
<feature type="region of interest" description="Disordered" evidence="2">
    <location>
        <begin position="726"/>
        <end position="825"/>
    </location>
</feature>
<feature type="compositionally biased region" description="Polar residues" evidence="2">
    <location>
        <begin position="840"/>
        <end position="849"/>
    </location>
</feature>
<dbReference type="InterPro" id="IPR042635">
    <property type="entry name" value="MEGF10/SREC1/2-like"/>
</dbReference>
<feature type="compositionally biased region" description="Basic and acidic residues" evidence="2">
    <location>
        <begin position="499"/>
        <end position="509"/>
    </location>
</feature>
<dbReference type="SMART" id="SM00181">
    <property type="entry name" value="EGF"/>
    <property type="match status" value="5"/>
</dbReference>
<feature type="compositionally biased region" description="Low complexity" evidence="2">
    <location>
        <begin position="946"/>
        <end position="961"/>
    </location>
</feature>
<dbReference type="InterPro" id="IPR000742">
    <property type="entry name" value="EGF"/>
</dbReference>
<proteinExistence type="predicted"/>
<keyword evidence="6" id="KW-1185">Reference proteome</keyword>
<name>A0AAV4FQK1_9GAST</name>
<dbReference type="InterPro" id="IPR009030">
    <property type="entry name" value="Growth_fac_rcpt_cys_sf"/>
</dbReference>
<evidence type="ECO:0000313" key="6">
    <source>
        <dbReference type="Proteomes" id="UP000762676"/>
    </source>
</evidence>
<dbReference type="EMBL" id="BMAT01011530">
    <property type="protein sequence ID" value="GFR74525.1"/>
    <property type="molecule type" value="Genomic_DNA"/>
</dbReference>
<feature type="domain" description="EGF-like" evidence="4">
    <location>
        <begin position="182"/>
        <end position="212"/>
    </location>
</feature>
<evidence type="ECO:0000256" key="3">
    <source>
        <dbReference type="SAM" id="SignalP"/>
    </source>
</evidence>
<feature type="compositionally biased region" description="Polar residues" evidence="2">
    <location>
        <begin position="990"/>
        <end position="1017"/>
    </location>
</feature>
<accession>A0AAV4FQK1</accession>
<dbReference type="GO" id="GO:0005044">
    <property type="term" value="F:scavenger receptor activity"/>
    <property type="evidence" value="ECO:0007669"/>
    <property type="project" value="InterPro"/>
</dbReference>
<protein>
    <submittedName>
        <fullName evidence="5">Multiple epidermal growth factor-like domains 11</fullName>
    </submittedName>
</protein>
<feature type="region of interest" description="Disordered" evidence="2">
    <location>
        <begin position="990"/>
        <end position="1020"/>
    </location>
</feature>
<keyword evidence="3" id="KW-0732">Signal</keyword>
<feature type="domain" description="EGF-like" evidence="4">
    <location>
        <begin position="316"/>
        <end position="346"/>
    </location>
</feature>
<feature type="compositionally biased region" description="Polar residues" evidence="2">
    <location>
        <begin position="1175"/>
        <end position="1197"/>
    </location>
</feature>
<evidence type="ECO:0000259" key="4">
    <source>
        <dbReference type="SMART" id="SM00181"/>
    </source>
</evidence>
<feature type="region of interest" description="Disordered" evidence="2">
    <location>
        <begin position="899"/>
        <end position="972"/>
    </location>
</feature>
<keyword evidence="1" id="KW-0245">EGF-like domain</keyword>
<feature type="region of interest" description="Disordered" evidence="2">
    <location>
        <begin position="493"/>
        <end position="513"/>
    </location>
</feature>
<feature type="compositionally biased region" description="Basic and acidic residues" evidence="2">
    <location>
        <begin position="1066"/>
        <end position="1085"/>
    </location>
</feature>
<reference evidence="5 6" key="1">
    <citation type="journal article" date="2021" name="Elife">
        <title>Chloroplast acquisition without the gene transfer in kleptoplastic sea slugs, Plakobranchus ocellatus.</title>
        <authorList>
            <person name="Maeda T."/>
            <person name="Takahashi S."/>
            <person name="Yoshida T."/>
            <person name="Shimamura S."/>
            <person name="Takaki Y."/>
            <person name="Nagai Y."/>
            <person name="Toyoda A."/>
            <person name="Suzuki Y."/>
            <person name="Arimoto A."/>
            <person name="Ishii H."/>
            <person name="Satoh N."/>
            <person name="Nishiyama T."/>
            <person name="Hasebe M."/>
            <person name="Maruyama T."/>
            <person name="Minagawa J."/>
            <person name="Obokata J."/>
            <person name="Shigenobu S."/>
        </authorList>
    </citation>
    <scope>NUCLEOTIDE SEQUENCE [LARGE SCALE GENOMIC DNA]</scope>
</reference>
<evidence type="ECO:0000313" key="5">
    <source>
        <dbReference type="EMBL" id="GFR74525.1"/>
    </source>
</evidence>
<evidence type="ECO:0000256" key="2">
    <source>
        <dbReference type="SAM" id="MobiDB-lite"/>
    </source>
</evidence>
<feature type="compositionally biased region" description="Polar residues" evidence="2">
    <location>
        <begin position="768"/>
        <end position="799"/>
    </location>
</feature>
<feature type="domain" description="EGF-like" evidence="4">
    <location>
        <begin position="268"/>
        <end position="301"/>
    </location>
</feature>
<sequence length="1197" mass="132076">MLQMKKTVIFLLKILVLIYLAVQAQPSLQLGPVNSNNKCANGFYGPDCKNKCNASCSICDNEGVCLECSRAGVQLPGCVKVCQKGRYGQHCQSQCPRMCKDDGCDRVSGACKQCVVGESPSCALNCARRKNRESCRLHCPAKCFGWCNPSKKQCTLCAPGFKAPYCIEQCDMGTFGSQCNQNCSLRCKNKVCDHVTGECMGCNDGYVGRRCNGKCVQGRHGPGCHLRCSETCVDQLCHAETGSCVKCLSGYTGHLCDRLCESGWYGAGCSTACPSKCRWPCDPVTGECQECMAGYHGIMCNSTCAKGTYGINCNRTCPVGCMDNFCHHETGDCRWCKRFFQGPKCKHFVGRETRPIEIVIYSVMSLLAPLLFIAAAIACYKRNSAIENKSLIERVQNKGSGFISKPMQSRKSQARRSKMEIKVVRVASNISAQSIENRLKGNVRLNSSTNLSKDNAYPINDIKHFPVNWSPFYSDPSEDTEFRPIAFKGTKENSMSENKVSRIGREPTKPDGSIINLNHELSKQVQSRSPGNQTAVNPIGVCSSRESKLNITPYEQDHAHEREISNQIELVKGEATFEPLARASIKPVLGFVENHSDLKVKPKEYEDACQIVHAKQTDEMGSPSFLNQDPSSTERLASIEDIIDWQQAVSNSPFDSENGNVVSCPPQANTLPTKLRQKYTERASSVSSHANKTKTFRVVSSPSHINIFTPLPVSPRSTLTTQITVSAQPEWTPRGQSAQSSPLHNMSQLQHETTPSVQNLPHSKHIASPTQMNSQPQHVNEMSTQLHKSQSRGVLSQIPQAGPEAPSTTVSSHQNVMRSEHDLVSPIENSLESRNEETPLQHNEQQSQRILSASAQDMFQSPMNTPEEKKVVPLPRQNIPQSQLTSRSYLTQWRPTMSSELKHMSKSEHAMPSPPRPTLPTQYYTLSDHTKSKMSREQRVPSGPQSSSSLPPNNTLSSLPTMPMTSGSWSVQQHSGSNVYLRGKSSTLTNITSSETSDSGRNKNLPSTSTFGLQNSQDTEKIEMTKPTFRTVPVADSRALQQNNLIFNLNRRTDNVLQEENPISSETRKPYANRHPEAAKCHADTTQKVPDNGNKPSKPGNFSRRRAKSENKEPDEPPKPTRTQSRSPGLVRCATTRRQVQNVSPESRAGSSVNPLPTPPAQGRAILKPVHRLSRQQVKPSSTPSASAEAQTHSQSE</sequence>
<feature type="chain" id="PRO_5043327015" evidence="3">
    <location>
        <begin position="25"/>
        <end position="1197"/>
    </location>
</feature>
<feature type="compositionally biased region" description="Polar residues" evidence="2">
    <location>
        <begin position="1136"/>
        <end position="1155"/>
    </location>
</feature>
<feature type="compositionally biased region" description="Polar residues" evidence="2">
    <location>
        <begin position="806"/>
        <end position="817"/>
    </location>
</feature>
<dbReference type="PANTHER" id="PTHR24043">
    <property type="entry name" value="SCAVENGER RECEPTOR CLASS F"/>
    <property type="match status" value="1"/>
</dbReference>
<organism evidence="5 6">
    <name type="scientific">Elysia marginata</name>
    <dbReference type="NCBI Taxonomy" id="1093978"/>
    <lineage>
        <taxon>Eukaryota</taxon>
        <taxon>Metazoa</taxon>
        <taxon>Spiralia</taxon>
        <taxon>Lophotrochozoa</taxon>
        <taxon>Mollusca</taxon>
        <taxon>Gastropoda</taxon>
        <taxon>Heterobranchia</taxon>
        <taxon>Euthyneura</taxon>
        <taxon>Panpulmonata</taxon>
        <taxon>Sacoglossa</taxon>
        <taxon>Placobranchoidea</taxon>
        <taxon>Plakobranchidae</taxon>
        <taxon>Elysia</taxon>
    </lineage>
</organism>
<feature type="region of interest" description="Disordered" evidence="2">
    <location>
        <begin position="830"/>
        <end position="849"/>
    </location>
</feature>
<feature type="compositionally biased region" description="Basic and acidic residues" evidence="2">
    <location>
        <begin position="1108"/>
        <end position="1119"/>
    </location>
</feature>
<feature type="compositionally biased region" description="Polar residues" evidence="2">
    <location>
        <begin position="726"/>
        <end position="761"/>
    </location>
</feature>
<feature type="compositionally biased region" description="Basic and acidic residues" evidence="2">
    <location>
        <begin position="900"/>
        <end position="909"/>
    </location>
</feature>
<gene>
    <name evidence="5" type="ORF">ElyMa_005756300</name>
</gene>
<dbReference type="AlphaFoldDB" id="A0AAV4FQK1"/>
<feature type="compositionally biased region" description="Polar residues" evidence="2">
    <location>
        <begin position="963"/>
        <end position="972"/>
    </location>
</feature>
<comment type="caution">
    <text evidence="5">The sequence shown here is derived from an EMBL/GenBank/DDBJ whole genome shotgun (WGS) entry which is preliminary data.</text>
</comment>
<evidence type="ECO:0000256" key="1">
    <source>
        <dbReference type="ARBA" id="ARBA00022536"/>
    </source>
</evidence>
<feature type="domain" description="EGF-like" evidence="4">
    <location>
        <begin position="134"/>
        <end position="167"/>
    </location>
</feature>
<feature type="signal peptide" evidence="3">
    <location>
        <begin position="1"/>
        <end position="24"/>
    </location>
</feature>
<feature type="region of interest" description="Disordered" evidence="2">
    <location>
        <begin position="1057"/>
        <end position="1197"/>
    </location>
</feature>
<feature type="domain" description="EGF-like" evidence="4">
    <location>
        <begin position="223"/>
        <end position="257"/>
    </location>
</feature>
<dbReference type="PANTHER" id="PTHR24043:SF8">
    <property type="entry name" value="EGF-LIKE DOMAIN-CONTAINING PROTEIN"/>
    <property type="match status" value="1"/>
</dbReference>